<comment type="similarity">
    <text evidence="1">Belongs to the N(4)/N(6)-methyltransferase family.</text>
</comment>
<dbReference type="REBASE" id="15022">
    <property type="entry name" value="M.HarORF697P"/>
</dbReference>
<comment type="catalytic activity">
    <reaction evidence="6">
        <text>a 2'-deoxyadenosine in DNA + S-adenosyl-L-methionine = an N(6)-methyl-2'-deoxyadenosine in DNA + S-adenosyl-L-homocysteine + H(+)</text>
        <dbReference type="Rhea" id="RHEA:15197"/>
        <dbReference type="Rhea" id="RHEA-COMP:12418"/>
        <dbReference type="Rhea" id="RHEA-COMP:12419"/>
        <dbReference type="ChEBI" id="CHEBI:15378"/>
        <dbReference type="ChEBI" id="CHEBI:57856"/>
        <dbReference type="ChEBI" id="CHEBI:59789"/>
        <dbReference type="ChEBI" id="CHEBI:90615"/>
        <dbReference type="ChEBI" id="CHEBI:90616"/>
        <dbReference type="EC" id="2.1.1.72"/>
    </reaction>
</comment>
<sequence length="841" mass="95204">MARIEEKIAEIADPALRKSIAEEVTKLKKHTRFGLVFEEHQPEVVPTFGKRVKRGERVAKKTGNLSEIWRVISVKNDVAVCEQERGGETEAGMREAFPIQQLVVVRSMGETIYPSLTPIDSVSNGDPLKPHHVLIEADNYHALQLLVFPYEGKVDCIYIDPPYNTGARDWKYNNDYVDKNDQWQHSKWLTFMAKRLKLAKRLLNPENGVLIVTIDEHEVNHLGMLLKREFPEARQQMVTIVNNGAGVSQGGFYRVEEYAFFCFLGGAKPAPGEDDYLSEQAIEPMSQYWFSLIRYGGVNALPSKRANLVYPIAINQTTLEIAAVGKSLKRRVEEGKVASATNDWLPDDETIDGHPVIWPFRGNGSMATWQMNEETLIDLYKKGFVRIRHQKKGPGGNKFSISYVKSGHRSKVESGEIPTLGREDNDGPLILGQIPRNVVAKTVWRRAKHDAGKWGSRVLREILGDVAFDYAKSPYAVLDCLAAAVGNRPNALIVDFFSGSGTTLLATELLNNRDGGRRHCLLVTNNEVSVEKSTELELQGMQPGCNEWETHGVCRSVTWPRSKFTILGQRDDGTKLSGEYLTGKSTDVEKTREFTQIGFIDPANFLASPGFSDKKKNTVINLQKQLVKLIDGLPQSLVNGAMDFIVSKNHKASLLFDIDRADAWLEALDGQDHITDFYIVTQSKKIFDILKDQVTELLGPMILKEERKRSMADGFSANLEYFRLDFLDPQEVQMGRQFSAILPILWMMAGARGPRPDAPNAHAPWLLPEDCPFVVLMQETRFKEFIRHVESRTDLTHVFIVTNSQNTIYKLRHEWPELRVVQLYKDYLENFRINLSEKPTQ</sequence>
<name>A4G304_HERAR</name>
<dbReference type="Pfam" id="PF01555">
    <property type="entry name" value="N6_N4_Mtase"/>
    <property type="match status" value="1"/>
</dbReference>
<keyword evidence="9" id="KW-1185">Reference proteome</keyword>
<dbReference type="Proteomes" id="UP000006697">
    <property type="component" value="Chromosome"/>
</dbReference>
<dbReference type="EMBL" id="CU207211">
    <property type="protein sequence ID" value="CAL60891.1"/>
    <property type="molecule type" value="Genomic_DNA"/>
</dbReference>
<dbReference type="InterPro" id="IPR002941">
    <property type="entry name" value="DNA_methylase_N4/N6"/>
</dbReference>
<keyword evidence="3 8" id="KW-0489">Methyltransferase</keyword>
<protein>
    <recommendedName>
        <fullName evidence="2">site-specific DNA-methyltransferase (adenine-specific)</fullName>
        <ecNumber evidence="2">2.1.1.72</ecNumber>
    </recommendedName>
</protein>
<dbReference type="Gene3D" id="3.40.50.150">
    <property type="entry name" value="Vaccinia Virus protein VP39"/>
    <property type="match status" value="1"/>
</dbReference>
<dbReference type="InterPro" id="IPR002052">
    <property type="entry name" value="DNA_methylase_N6_adenine_CS"/>
</dbReference>
<evidence type="ECO:0000313" key="9">
    <source>
        <dbReference type="Proteomes" id="UP000006697"/>
    </source>
</evidence>
<dbReference type="OrthoDB" id="9816288at2"/>
<evidence type="ECO:0000256" key="1">
    <source>
        <dbReference type="ARBA" id="ARBA00006594"/>
    </source>
</evidence>
<reference evidence="8 9" key="1">
    <citation type="journal article" date="2007" name="PLoS Genet.">
        <title>A tale of two oxidation states: bacterial colonization of arsenic-rich environments.</title>
        <authorList>
            <person name="Muller D."/>
            <person name="Medigue C."/>
            <person name="Koechler S."/>
            <person name="Barbe V."/>
            <person name="Barakat M."/>
            <person name="Talla E."/>
            <person name="Bonnefoy V."/>
            <person name="Krin E."/>
            <person name="Arsene-Ploetze F."/>
            <person name="Carapito C."/>
            <person name="Chandler M."/>
            <person name="Cournoyer B."/>
            <person name="Cruveiller S."/>
            <person name="Dossat C."/>
            <person name="Duval S."/>
            <person name="Heymann M."/>
            <person name="Leize E."/>
            <person name="Lieutaud A."/>
            <person name="Lievremont D."/>
            <person name="Makita Y."/>
            <person name="Mangenot S."/>
            <person name="Nitschke W."/>
            <person name="Ortet P."/>
            <person name="Perdrial N."/>
            <person name="Schoepp B."/>
            <person name="Siguier N."/>
            <person name="Simeonova D.D."/>
            <person name="Rouy Z."/>
            <person name="Segurens B."/>
            <person name="Turlin E."/>
            <person name="Vallenet D."/>
            <person name="Van Dorsselaer A."/>
            <person name="Weiss S."/>
            <person name="Weissenbach J."/>
            <person name="Lett M.C."/>
            <person name="Danchin A."/>
            <person name="Bertin P.N."/>
        </authorList>
    </citation>
    <scope>NUCLEOTIDE SEQUENCE [LARGE SCALE GENOMIC DNA]</scope>
    <source>
        <strain evidence="9">ULPAs1</strain>
    </source>
</reference>
<evidence type="ECO:0000256" key="2">
    <source>
        <dbReference type="ARBA" id="ARBA00011900"/>
    </source>
</evidence>
<dbReference type="SUPFAM" id="SSF53335">
    <property type="entry name" value="S-adenosyl-L-methionine-dependent methyltransferases"/>
    <property type="match status" value="1"/>
</dbReference>
<evidence type="ECO:0000259" key="7">
    <source>
        <dbReference type="Pfam" id="PF01555"/>
    </source>
</evidence>
<evidence type="ECO:0000313" key="8">
    <source>
        <dbReference type="EMBL" id="CAL60891.1"/>
    </source>
</evidence>
<dbReference type="GO" id="GO:0009007">
    <property type="term" value="F:site-specific DNA-methyltransferase (adenine-specific) activity"/>
    <property type="evidence" value="ECO:0007669"/>
    <property type="project" value="UniProtKB-EC"/>
</dbReference>
<dbReference type="HOGENOM" id="CLU_389203_0_0_4"/>
<dbReference type="GO" id="GO:0003677">
    <property type="term" value="F:DNA binding"/>
    <property type="evidence" value="ECO:0007669"/>
    <property type="project" value="InterPro"/>
</dbReference>
<evidence type="ECO:0000256" key="6">
    <source>
        <dbReference type="ARBA" id="ARBA00047942"/>
    </source>
</evidence>
<feature type="domain" description="DNA methylase N-4/N-6" evidence="7">
    <location>
        <begin position="154"/>
        <end position="263"/>
    </location>
</feature>
<dbReference type="AlphaFoldDB" id="A4G304"/>
<evidence type="ECO:0000256" key="3">
    <source>
        <dbReference type="ARBA" id="ARBA00022603"/>
    </source>
</evidence>
<dbReference type="GO" id="GO:0008170">
    <property type="term" value="F:N-methyltransferase activity"/>
    <property type="evidence" value="ECO:0007669"/>
    <property type="project" value="InterPro"/>
</dbReference>
<gene>
    <name evidence="8" type="ordered locus">HEAR0697</name>
</gene>
<dbReference type="KEGG" id="har:HEAR0697"/>
<evidence type="ECO:0000256" key="5">
    <source>
        <dbReference type="ARBA" id="ARBA00022691"/>
    </source>
</evidence>
<keyword evidence="4 8" id="KW-0808">Transferase</keyword>
<dbReference type="PRINTS" id="PR00506">
    <property type="entry name" value="D21N6MTFRASE"/>
</dbReference>
<dbReference type="STRING" id="204773.HEAR0697"/>
<proteinExistence type="inferred from homology"/>
<dbReference type="EC" id="2.1.1.72" evidence="2"/>
<dbReference type="PROSITE" id="PS00092">
    <property type="entry name" value="N6_MTASE"/>
    <property type="match status" value="1"/>
</dbReference>
<dbReference type="GO" id="GO:0032259">
    <property type="term" value="P:methylation"/>
    <property type="evidence" value="ECO:0007669"/>
    <property type="project" value="UniProtKB-KW"/>
</dbReference>
<dbReference type="InterPro" id="IPR029063">
    <property type="entry name" value="SAM-dependent_MTases_sf"/>
</dbReference>
<accession>A4G304</accession>
<keyword evidence="5" id="KW-0949">S-adenosyl-L-methionine</keyword>
<evidence type="ECO:0000256" key="4">
    <source>
        <dbReference type="ARBA" id="ARBA00022679"/>
    </source>
</evidence>
<organism evidence="8 9">
    <name type="scientific">Herminiimonas arsenicoxydans</name>
    <dbReference type="NCBI Taxonomy" id="204773"/>
    <lineage>
        <taxon>Bacteria</taxon>
        <taxon>Pseudomonadati</taxon>
        <taxon>Pseudomonadota</taxon>
        <taxon>Betaproteobacteria</taxon>
        <taxon>Burkholderiales</taxon>
        <taxon>Oxalobacteraceae</taxon>
        <taxon>Herminiimonas</taxon>
    </lineage>
</organism>
<dbReference type="InterPro" id="IPR002295">
    <property type="entry name" value="N4/N6-MTase_EcoPI_Mod-like"/>
</dbReference>
<dbReference type="eggNOG" id="COG2189">
    <property type="taxonomic scope" value="Bacteria"/>
</dbReference>